<dbReference type="Proteomes" id="UP000743370">
    <property type="component" value="Unassembled WGS sequence"/>
</dbReference>
<comment type="caution">
    <text evidence="1">The sequence shown here is derived from an EMBL/GenBank/DDBJ whole genome shotgun (WGS) entry which is preliminary data.</text>
</comment>
<sequence length="164" mass="17858">MVAVLIVVGVVYGYIGVLLKFKASTSNDFRSKTIPAASHKFEFYDPKTPIYTSPGSYHQLRLTNVGIDSPSNMEELQNVAAKLPTEKWLDLACKSEGRSLLALALSPFISDGKGSLSKSTELNDAKAMTQIKVLEARQGQPCLPMLSKTPKVLGSKPKLLLHSH</sequence>
<organism evidence="1 2">
    <name type="scientific">Phaseolus angularis</name>
    <name type="common">Azuki bean</name>
    <name type="synonym">Vigna angularis</name>
    <dbReference type="NCBI Taxonomy" id="3914"/>
    <lineage>
        <taxon>Eukaryota</taxon>
        <taxon>Viridiplantae</taxon>
        <taxon>Streptophyta</taxon>
        <taxon>Embryophyta</taxon>
        <taxon>Tracheophyta</taxon>
        <taxon>Spermatophyta</taxon>
        <taxon>Magnoliopsida</taxon>
        <taxon>eudicotyledons</taxon>
        <taxon>Gunneridae</taxon>
        <taxon>Pentapetalae</taxon>
        <taxon>rosids</taxon>
        <taxon>fabids</taxon>
        <taxon>Fabales</taxon>
        <taxon>Fabaceae</taxon>
        <taxon>Papilionoideae</taxon>
        <taxon>50 kb inversion clade</taxon>
        <taxon>NPAAA clade</taxon>
        <taxon>indigoferoid/millettioid clade</taxon>
        <taxon>Phaseoleae</taxon>
        <taxon>Vigna</taxon>
    </lineage>
</organism>
<reference evidence="1 2" key="1">
    <citation type="submission" date="2020-05" db="EMBL/GenBank/DDBJ databases">
        <title>Vigna angularis (adzuki bean) Var. LongXiaoDou No. 4 denovo assembly.</title>
        <authorList>
            <person name="Xiang H."/>
        </authorList>
    </citation>
    <scope>NUCLEOTIDE SEQUENCE [LARGE SCALE GENOMIC DNA]</scope>
    <source>
        <tissue evidence="1">Leaf</tissue>
    </source>
</reference>
<name>A0A8T0KZN4_PHAAN</name>
<dbReference type="AlphaFoldDB" id="A0A8T0KZN4"/>
<gene>
    <name evidence="1" type="ORF">HKW66_Vig0112600</name>
</gene>
<dbReference type="EMBL" id="JABFOF010000002">
    <property type="protein sequence ID" value="KAG2404338.1"/>
    <property type="molecule type" value="Genomic_DNA"/>
</dbReference>
<evidence type="ECO:0000313" key="2">
    <source>
        <dbReference type="Proteomes" id="UP000743370"/>
    </source>
</evidence>
<accession>A0A8T0KZN4</accession>
<proteinExistence type="predicted"/>
<evidence type="ECO:0000313" key="1">
    <source>
        <dbReference type="EMBL" id="KAG2404338.1"/>
    </source>
</evidence>
<protein>
    <submittedName>
        <fullName evidence="1">Uncharacterized protein</fullName>
    </submittedName>
</protein>